<dbReference type="InterPro" id="IPR003598">
    <property type="entry name" value="Ig_sub2"/>
</dbReference>
<feature type="chain" id="PRO_5003581628" description="Ig-like domain-containing protein" evidence="2">
    <location>
        <begin position="19"/>
        <end position="317"/>
    </location>
</feature>
<dbReference type="Pfam" id="PF07686">
    <property type="entry name" value="V-set"/>
    <property type="match status" value="1"/>
</dbReference>
<dbReference type="PANTHER" id="PTHR46013">
    <property type="entry name" value="VASCULAR CELL ADHESION MOLECULE 1"/>
    <property type="match status" value="1"/>
</dbReference>
<proteinExistence type="predicted"/>
<dbReference type="SMART" id="SM00408">
    <property type="entry name" value="IGc2"/>
    <property type="match status" value="2"/>
</dbReference>
<dbReference type="InterPro" id="IPR013783">
    <property type="entry name" value="Ig-like_fold"/>
</dbReference>
<organism evidence="4 5">
    <name type="scientific">Tetraodon nigroviridis</name>
    <name type="common">Spotted green pufferfish</name>
    <name type="synonym">Chelonodon nigroviridis</name>
    <dbReference type="NCBI Taxonomy" id="99883"/>
    <lineage>
        <taxon>Eukaryota</taxon>
        <taxon>Metazoa</taxon>
        <taxon>Chordata</taxon>
        <taxon>Craniata</taxon>
        <taxon>Vertebrata</taxon>
        <taxon>Euteleostomi</taxon>
        <taxon>Actinopterygii</taxon>
        <taxon>Neopterygii</taxon>
        <taxon>Teleostei</taxon>
        <taxon>Neoteleostei</taxon>
        <taxon>Acanthomorphata</taxon>
        <taxon>Eupercaria</taxon>
        <taxon>Tetraodontiformes</taxon>
        <taxon>Tetradontoidea</taxon>
        <taxon>Tetraodontidae</taxon>
        <taxon>Tetraodon</taxon>
    </lineage>
</organism>
<keyword evidence="1" id="KW-0812">Transmembrane</keyword>
<evidence type="ECO:0000313" key="4">
    <source>
        <dbReference type="Ensembl" id="ENSTNIP00000000820.1"/>
    </source>
</evidence>
<feature type="transmembrane region" description="Helical" evidence="1">
    <location>
        <begin position="295"/>
        <end position="316"/>
    </location>
</feature>
<keyword evidence="1" id="KW-1133">Transmembrane helix</keyword>
<feature type="signal peptide" evidence="2">
    <location>
        <begin position="1"/>
        <end position="18"/>
    </location>
</feature>
<feature type="domain" description="Ig-like" evidence="3">
    <location>
        <begin position="18"/>
        <end position="105"/>
    </location>
</feature>
<feature type="domain" description="Ig-like" evidence="3">
    <location>
        <begin position="157"/>
        <end position="199"/>
    </location>
</feature>
<dbReference type="Pfam" id="PF13927">
    <property type="entry name" value="Ig_3"/>
    <property type="match status" value="1"/>
</dbReference>
<accession>H3BXV7</accession>
<protein>
    <recommendedName>
        <fullName evidence="3">Ig-like domain-containing protein</fullName>
    </recommendedName>
</protein>
<dbReference type="InterPro" id="IPR007110">
    <property type="entry name" value="Ig-like_dom"/>
</dbReference>
<reference evidence="5" key="1">
    <citation type="journal article" date="2004" name="Nature">
        <title>Genome duplication in the teleost fish Tetraodon nigroviridis reveals the early vertebrate proto-karyotype.</title>
        <authorList>
            <person name="Jaillon O."/>
            <person name="Aury J.-M."/>
            <person name="Brunet F."/>
            <person name="Petit J.-L."/>
            <person name="Stange-Thomann N."/>
            <person name="Mauceli E."/>
            <person name="Bouneau L."/>
            <person name="Fischer C."/>
            <person name="Ozouf-Costaz C."/>
            <person name="Bernot A."/>
            <person name="Nicaud S."/>
            <person name="Jaffe D."/>
            <person name="Fisher S."/>
            <person name="Lutfalla G."/>
            <person name="Dossat C."/>
            <person name="Segurens B."/>
            <person name="Dasilva C."/>
            <person name="Salanoubat M."/>
            <person name="Levy M."/>
            <person name="Boudet N."/>
            <person name="Castellano S."/>
            <person name="Anthouard V."/>
            <person name="Jubin C."/>
            <person name="Castelli V."/>
            <person name="Katinka M."/>
            <person name="Vacherie B."/>
            <person name="Biemont C."/>
            <person name="Skalli Z."/>
            <person name="Cattolico L."/>
            <person name="Poulain J."/>
            <person name="De Berardinis V."/>
            <person name="Cruaud C."/>
            <person name="Duprat S."/>
            <person name="Brottier P."/>
            <person name="Coutanceau J.-P."/>
            <person name="Gouzy J."/>
            <person name="Parra G."/>
            <person name="Lardier G."/>
            <person name="Chapple C."/>
            <person name="McKernan K.J."/>
            <person name="McEwan P."/>
            <person name="Bosak S."/>
            <person name="Kellis M."/>
            <person name="Volff J.-N."/>
            <person name="Guigo R."/>
            <person name="Zody M.C."/>
            <person name="Mesirov J."/>
            <person name="Lindblad-Toh K."/>
            <person name="Birren B."/>
            <person name="Nusbaum C."/>
            <person name="Kahn D."/>
            <person name="Robinson-Rechavi M."/>
            <person name="Laudet V."/>
            <person name="Schachter V."/>
            <person name="Quetier F."/>
            <person name="Saurin W."/>
            <person name="Scarpelli C."/>
            <person name="Wincker P."/>
            <person name="Lander E.S."/>
            <person name="Weissenbach J."/>
            <person name="Roest Crollius H."/>
        </authorList>
    </citation>
    <scope>NUCLEOTIDE SEQUENCE [LARGE SCALE GENOMIC DNA]</scope>
</reference>
<keyword evidence="5" id="KW-1185">Reference proteome</keyword>
<sequence length="317" mass="34943">MAASLVILILIWGTVCTAQLVTFENPDICALKGSSVYFRCFYNCSEDETVTDVAWYKGGQKDAQWIHFKLADVPLLHNRSEYLGDMRHDCSLAIHDVQQNDSGHYYFHFDTDAFGRRSKTSVYLSVTEMEASVRPSPTVRPGWAVWLECQTSCPNPVTWFKDGEPVTSTEFQAQIEDAGNYICAIEGEESVQSDPVTLDVQYPPLNVHVEVSYTGSLTWGNSVSLSCSSAANPAAENYTWYRGDDSPSSMVPVGSGQVFSITSLEPSHLGWYLCKSQNLLGENSSMQMLNVDSSAHLLVLGVGVKVLLILLLSVAII</sequence>
<evidence type="ECO:0000313" key="5">
    <source>
        <dbReference type="Proteomes" id="UP000007303"/>
    </source>
</evidence>
<dbReference type="SUPFAM" id="SSF48726">
    <property type="entry name" value="Immunoglobulin"/>
    <property type="match status" value="2"/>
</dbReference>
<dbReference type="SMART" id="SM00409">
    <property type="entry name" value="IG"/>
    <property type="match status" value="3"/>
</dbReference>
<dbReference type="Gene3D" id="2.60.40.10">
    <property type="entry name" value="Immunoglobulins"/>
    <property type="match status" value="3"/>
</dbReference>
<dbReference type="PROSITE" id="PS50835">
    <property type="entry name" value="IG_LIKE"/>
    <property type="match status" value="3"/>
</dbReference>
<dbReference type="Proteomes" id="UP000007303">
    <property type="component" value="Unassembled WGS sequence"/>
</dbReference>
<reference evidence="4" key="2">
    <citation type="submission" date="2025-08" db="UniProtKB">
        <authorList>
            <consortium name="Ensembl"/>
        </authorList>
    </citation>
    <scope>IDENTIFICATION</scope>
</reference>
<dbReference type="InterPro" id="IPR003599">
    <property type="entry name" value="Ig_sub"/>
</dbReference>
<dbReference type="Ensembl" id="ENSTNIT00000002163.1">
    <property type="protein sequence ID" value="ENSTNIP00000000820.1"/>
    <property type="gene ID" value="ENSTNIG00000001049.1"/>
</dbReference>
<evidence type="ECO:0000256" key="2">
    <source>
        <dbReference type="SAM" id="SignalP"/>
    </source>
</evidence>
<keyword evidence="2" id="KW-0732">Signal</keyword>
<evidence type="ECO:0000259" key="3">
    <source>
        <dbReference type="PROSITE" id="PS50835"/>
    </source>
</evidence>
<feature type="domain" description="Ig-like" evidence="3">
    <location>
        <begin position="203"/>
        <end position="292"/>
    </location>
</feature>
<dbReference type="InterPro" id="IPR036179">
    <property type="entry name" value="Ig-like_dom_sf"/>
</dbReference>
<dbReference type="OMA" id="HRYEYLG"/>
<dbReference type="GeneTree" id="ENSGT01010000222294"/>
<dbReference type="HOGENOM" id="CLU_024444_2_2_1"/>
<dbReference type="InParanoid" id="H3BXV7"/>
<keyword evidence="1" id="KW-0472">Membrane</keyword>
<name>H3BXV7_TETNG</name>
<dbReference type="InterPro" id="IPR013106">
    <property type="entry name" value="Ig_V-set"/>
</dbReference>
<reference evidence="4" key="3">
    <citation type="submission" date="2025-09" db="UniProtKB">
        <authorList>
            <consortium name="Ensembl"/>
        </authorList>
    </citation>
    <scope>IDENTIFICATION</scope>
</reference>
<evidence type="ECO:0000256" key="1">
    <source>
        <dbReference type="SAM" id="Phobius"/>
    </source>
</evidence>
<dbReference type="PANTHER" id="PTHR46013:SF4">
    <property type="entry name" value="B-CELL RECEPTOR CD22-RELATED"/>
    <property type="match status" value="1"/>
</dbReference>
<dbReference type="AlphaFoldDB" id="H3BXV7"/>